<dbReference type="SUPFAM" id="SSF48371">
    <property type="entry name" value="ARM repeat"/>
    <property type="match status" value="1"/>
</dbReference>
<comment type="caution">
    <text evidence="6">The sequence shown here is derived from an EMBL/GenBank/DDBJ whole genome shotgun (WGS) entry which is preliminary data.</text>
</comment>
<dbReference type="InterPro" id="IPR016024">
    <property type="entry name" value="ARM-type_fold"/>
</dbReference>
<gene>
    <name evidence="6" type="ORF">COCSUDRAFT_637</name>
</gene>
<dbReference type="RefSeq" id="XP_005647022.1">
    <property type="nucleotide sequence ID" value="XM_005646965.1"/>
</dbReference>
<dbReference type="GeneID" id="17040464"/>
<dbReference type="Gene3D" id="1.25.10.10">
    <property type="entry name" value="Leucine-rich Repeat Variant"/>
    <property type="match status" value="2"/>
</dbReference>
<feature type="domain" description="Importin N-terminal" evidence="5">
    <location>
        <begin position="19"/>
        <end position="92"/>
    </location>
</feature>
<reference evidence="6 7" key="1">
    <citation type="journal article" date="2012" name="Genome Biol.">
        <title>The genome of the polar eukaryotic microalga coccomyxa subellipsoidea reveals traits of cold adaptation.</title>
        <authorList>
            <person name="Blanc G."/>
            <person name="Agarkova I."/>
            <person name="Grimwood J."/>
            <person name="Kuo A."/>
            <person name="Brueggeman A."/>
            <person name="Dunigan D."/>
            <person name="Gurnon J."/>
            <person name="Ladunga I."/>
            <person name="Lindquist E."/>
            <person name="Lucas S."/>
            <person name="Pangilinan J."/>
            <person name="Proschold T."/>
            <person name="Salamov A."/>
            <person name="Schmutz J."/>
            <person name="Weeks D."/>
            <person name="Yamada T."/>
            <person name="Claverie J.M."/>
            <person name="Grigoriev I."/>
            <person name="Van Etten J."/>
            <person name="Lomsadze A."/>
            <person name="Borodovsky M."/>
        </authorList>
    </citation>
    <scope>NUCLEOTIDE SEQUENCE [LARGE SCALE GENOMIC DNA]</scope>
    <source>
        <strain evidence="6 7">C-169</strain>
    </source>
</reference>
<sequence length="832" mass="91727">VYEGLKRALSPDVNLQKAAETALKSFEARQGFCSCLAEIIGSRNLDHSARWLATIYFKNSINRHWRLRPGQGGITDQEKTHLRTKLLSLLDQEDMALVFAKVARNDYPRQWHSVFADLIALMQNGSTMTVRRVYLVLHHILKELSSKRLASDQKNFADVAPAFLKCLQELLPLRHGSTSRRSQLHAMLDRAILKLTKIFTNVLETHPWSLLHCDVFSPLLDFMCSQIVGAPAAPLQNEGFYTQCMLFVHGVLKSPAYGGSISTYVEVNSVSIFLQAATLKQMSAEAKARLKAFWAGGRLQLLCIAVVEKFLPLNAKELQEWAESPAAFHHEADMGSWQDHLRGCAEVLLASLLEADRETLAPVMMELLTSTSEACPAGSASMQQGQRIGGVPAAGLAKEAAYNAVGVGAYELHDYIDFMSWFNTALLQELADTSPEAKPLRRRAALLLGQWVVKLSAEGRPAAYRALLSLMADHDTALQLAAVSSLRALIEDWEFQEAPFLEYVAPALQLLAGLLQDSNELDTQLQVFHVFNMIIERLADGIRPYADGIMQLLPSIWQEAEGQSLLRIQVLMSVQRLVNALGTDCPSCYPFLIPVLRICTDSNQPDELNLLEDGLQLWLITLRNAPAPQPELLDLFPNLAIVMERSTEHIQTATKIITSCVLLGGPDFMSRHAATIVGILCILLGNVKERGMLLLLPVMGLLLCSYPEHMPGFMEPALQRLLHLLLSDQEPSQVIAGGLGVFARLLLQSSPAFLQLLARAEPGLAQLSAPARDQPGERALLALVDVWLDKFDNIGVPHARKLSALAMCVLLTVPVPALLDRLEPIAGCITSV</sequence>
<dbReference type="GO" id="GO:0005635">
    <property type="term" value="C:nuclear envelope"/>
    <property type="evidence" value="ECO:0007669"/>
    <property type="project" value="TreeGrafter"/>
</dbReference>
<evidence type="ECO:0000256" key="4">
    <source>
        <dbReference type="ARBA" id="ARBA00023242"/>
    </source>
</evidence>
<dbReference type="PROSITE" id="PS50166">
    <property type="entry name" value="IMPORTIN_B_NT"/>
    <property type="match status" value="1"/>
</dbReference>
<comment type="similarity">
    <text evidence="2">Belongs to the importin beta family.</text>
</comment>
<dbReference type="eggNOG" id="KOG1993">
    <property type="taxonomic scope" value="Eukaryota"/>
</dbReference>
<dbReference type="Pfam" id="PF03810">
    <property type="entry name" value="IBN_N"/>
    <property type="match status" value="1"/>
</dbReference>
<dbReference type="InterPro" id="IPR058669">
    <property type="entry name" value="TPR_IPO7/11-like"/>
</dbReference>
<dbReference type="EMBL" id="AGSI01000010">
    <property type="protein sequence ID" value="EIE22478.1"/>
    <property type="molecule type" value="Genomic_DNA"/>
</dbReference>
<feature type="non-terminal residue" evidence="6">
    <location>
        <position position="832"/>
    </location>
</feature>
<dbReference type="SMART" id="SM00913">
    <property type="entry name" value="IBN_N"/>
    <property type="match status" value="1"/>
</dbReference>
<dbReference type="Pfam" id="PF25758">
    <property type="entry name" value="TPR_IPO11"/>
    <property type="match status" value="1"/>
</dbReference>
<evidence type="ECO:0000256" key="3">
    <source>
        <dbReference type="ARBA" id="ARBA00022448"/>
    </source>
</evidence>
<dbReference type="KEGG" id="csl:COCSUDRAFT_637"/>
<evidence type="ECO:0000256" key="1">
    <source>
        <dbReference type="ARBA" id="ARBA00004123"/>
    </source>
</evidence>
<dbReference type="Proteomes" id="UP000007264">
    <property type="component" value="Unassembled WGS sequence"/>
</dbReference>
<evidence type="ECO:0000313" key="6">
    <source>
        <dbReference type="EMBL" id="EIE22478.1"/>
    </source>
</evidence>
<keyword evidence="7" id="KW-1185">Reference proteome</keyword>
<dbReference type="GO" id="GO:0031267">
    <property type="term" value="F:small GTPase binding"/>
    <property type="evidence" value="ECO:0007669"/>
    <property type="project" value="InterPro"/>
</dbReference>
<keyword evidence="3" id="KW-0813">Transport</keyword>
<comment type="subcellular location">
    <subcellularLocation>
        <location evidence="1">Nucleus</location>
    </subcellularLocation>
</comment>
<dbReference type="OrthoDB" id="361693at2759"/>
<protein>
    <submittedName>
        <fullName evidence="6">ARM repeat-containing protein</fullName>
    </submittedName>
</protein>
<evidence type="ECO:0000256" key="2">
    <source>
        <dbReference type="ARBA" id="ARBA00007991"/>
    </source>
</evidence>
<keyword evidence="4" id="KW-0539">Nucleus</keyword>
<dbReference type="InterPro" id="IPR011989">
    <property type="entry name" value="ARM-like"/>
</dbReference>
<feature type="non-terminal residue" evidence="6">
    <location>
        <position position="1"/>
    </location>
</feature>
<organism evidence="6 7">
    <name type="scientific">Coccomyxa subellipsoidea (strain C-169)</name>
    <name type="common">Green microalga</name>
    <dbReference type="NCBI Taxonomy" id="574566"/>
    <lineage>
        <taxon>Eukaryota</taxon>
        <taxon>Viridiplantae</taxon>
        <taxon>Chlorophyta</taxon>
        <taxon>core chlorophytes</taxon>
        <taxon>Trebouxiophyceae</taxon>
        <taxon>Trebouxiophyceae incertae sedis</taxon>
        <taxon>Coccomyxaceae</taxon>
        <taxon>Coccomyxa</taxon>
        <taxon>Coccomyxa subellipsoidea</taxon>
    </lineage>
</organism>
<accession>I0YVQ9</accession>
<dbReference type="PANTHER" id="PTHR10997:SF7">
    <property type="entry name" value="IMPORTIN-11"/>
    <property type="match status" value="1"/>
</dbReference>
<name>I0YVQ9_COCSC</name>
<dbReference type="AlphaFoldDB" id="I0YVQ9"/>
<dbReference type="GO" id="GO:0006606">
    <property type="term" value="P:protein import into nucleus"/>
    <property type="evidence" value="ECO:0007669"/>
    <property type="project" value="TreeGrafter"/>
</dbReference>
<evidence type="ECO:0000259" key="5">
    <source>
        <dbReference type="PROSITE" id="PS50166"/>
    </source>
</evidence>
<dbReference type="InterPro" id="IPR001494">
    <property type="entry name" value="Importin-beta_N"/>
</dbReference>
<dbReference type="GO" id="GO:0005829">
    <property type="term" value="C:cytosol"/>
    <property type="evidence" value="ECO:0007669"/>
    <property type="project" value="TreeGrafter"/>
</dbReference>
<evidence type="ECO:0000313" key="7">
    <source>
        <dbReference type="Proteomes" id="UP000007264"/>
    </source>
</evidence>
<proteinExistence type="inferred from homology"/>
<dbReference type="PANTHER" id="PTHR10997">
    <property type="entry name" value="IMPORTIN-7, 8, 11"/>
    <property type="match status" value="1"/>
</dbReference>